<reference evidence="4" key="3">
    <citation type="submission" date="2016-11" db="EMBL/GenBank/DDBJ databases">
        <authorList>
            <person name="Varghese N."/>
            <person name="Submissions S."/>
        </authorList>
    </citation>
    <scope>NUCLEOTIDE SEQUENCE [LARGE SCALE GENOMIC DNA]</scope>
    <source>
        <strain evidence="4">YR203</strain>
    </source>
</reference>
<organism evidence="2 4">
    <name type="scientific">Chryseobacterium vrystaatense</name>
    <dbReference type="NCBI Taxonomy" id="307480"/>
    <lineage>
        <taxon>Bacteria</taxon>
        <taxon>Pseudomonadati</taxon>
        <taxon>Bacteroidota</taxon>
        <taxon>Flavobacteriia</taxon>
        <taxon>Flavobacteriales</taxon>
        <taxon>Weeksellaceae</taxon>
        <taxon>Chryseobacterium group</taxon>
        <taxon>Chryseobacterium</taxon>
    </lineage>
</organism>
<gene>
    <name evidence="1" type="ORF">IW16_19165</name>
    <name evidence="2" type="ORF">SAMN02787073_3581</name>
</gene>
<dbReference type="Proteomes" id="UP000184108">
    <property type="component" value="Unassembled WGS sequence"/>
</dbReference>
<dbReference type="OrthoDB" id="786245at2"/>
<accession>A0A1M5H5R1</accession>
<dbReference type="AlphaFoldDB" id="A0A1M5H5R1"/>
<dbReference type="EMBL" id="JPRI01000008">
    <property type="protein sequence ID" value="KFF24447.1"/>
    <property type="molecule type" value="Genomic_DNA"/>
</dbReference>
<dbReference type="Proteomes" id="UP000028719">
    <property type="component" value="Unassembled WGS sequence"/>
</dbReference>
<reference evidence="1 3" key="1">
    <citation type="submission" date="2014-07" db="EMBL/GenBank/DDBJ databases">
        <title>Genome of Chryseobacterium vrystaatense LMG 22846.</title>
        <authorList>
            <person name="Pipes S.E."/>
            <person name="Stropko S.J."/>
            <person name="Newman J.D."/>
        </authorList>
    </citation>
    <scope>NUCLEOTIDE SEQUENCE [LARGE SCALE GENOMIC DNA]</scope>
    <source>
        <strain evidence="1 3">LMG 22846</strain>
    </source>
</reference>
<reference evidence="2" key="2">
    <citation type="submission" date="2016-11" db="EMBL/GenBank/DDBJ databases">
        <authorList>
            <person name="Jaros S."/>
            <person name="Januszkiewicz K."/>
            <person name="Wedrychowicz H."/>
        </authorList>
    </citation>
    <scope>NUCLEOTIDE SEQUENCE [LARGE SCALE GENOMIC DNA]</scope>
    <source>
        <strain evidence="2">YR203</strain>
    </source>
</reference>
<sequence>MEEIDQIVTKIYNLRGSVKPRNNAKRRIVYEDKIKTIDEKRKINGRVLGNERSENTFNSLVDCVSNWDYTKYPKITQKTLRIVSGRCKNTVEKYYRCVLNTVKGLDN</sequence>
<proteinExistence type="predicted"/>
<name>A0A1M5H5R1_9FLAO</name>
<evidence type="ECO:0000313" key="2">
    <source>
        <dbReference type="EMBL" id="SHG11072.1"/>
    </source>
</evidence>
<dbReference type="EMBL" id="FQVE01000004">
    <property type="protein sequence ID" value="SHG11072.1"/>
    <property type="molecule type" value="Genomic_DNA"/>
</dbReference>
<evidence type="ECO:0000313" key="1">
    <source>
        <dbReference type="EMBL" id="KFF24447.1"/>
    </source>
</evidence>
<evidence type="ECO:0000313" key="4">
    <source>
        <dbReference type="Proteomes" id="UP000184108"/>
    </source>
</evidence>
<protein>
    <submittedName>
        <fullName evidence="2">Uncharacterized protein</fullName>
    </submittedName>
</protein>
<keyword evidence="3" id="KW-1185">Reference proteome</keyword>
<evidence type="ECO:0000313" key="3">
    <source>
        <dbReference type="Proteomes" id="UP000028719"/>
    </source>
</evidence>
<dbReference type="RefSeq" id="WP_034747839.1">
    <property type="nucleotide sequence ID" value="NZ_FQVE01000004.1"/>
</dbReference>